<dbReference type="KEGG" id="raj:RA11412_2757"/>
<name>A0A2Z5R3B5_9MICC</name>
<evidence type="ECO:0000313" key="1">
    <source>
        <dbReference type="EMBL" id="BAV89056.1"/>
    </source>
</evidence>
<sequence>MSIVVTEPKSLALEILDLETDIFATTDKNATIEVPHAELFTVRTDEGAIQLTQTEHYWQSPFATRPSLLHFLTRPRVKITVPTGTFLDALRVRTSSYCTIGGMRASYADLTAAEGTIRCRNSDFSHVQARASSASVLLANCTVDEDASLKVAGGAVLTVGTFDEMPGYRVREATGSVEIFGKQCRTGDSYDAENQPSVYITCSGGHVEVE</sequence>
<proteinExistence type="predicted"/>
<accession>A0A2Z5R3B5</accession>
<evidence type="ECO:0000313" key="2">
    <source>
        <dbReference type="Proteomes" id="UP000250241"/>
    </source>
</evidence>
<dbReference type="AlphaFoldDB" id="A0A2Z5R3B5"/>
<dbReference type="Proteomes" id="UP000250241">
    <property type="component" value="Chromosome"/>
</dbReference>
<gene>
    <name evidence="1" type="ORF">RA11412_2757</name>
</gene>
<reference evidence="1 2" key="1">
    <citation type="submission" date="2016-10" db="EMBL/GenBank/DDBJ databases">
        <title>Genome sequence of Rothia aeria strain JCM11412.</title>
        <authorList>
            <person name="Nambu T."/>
        </authorList>
    </citation>
    <scope>NUCLEOTIDE SEQUENCE [LARGE SCALE GENOMIC DNA]</scope>
    <source>
        <strain evidence="1 2">JCM 11412</strain>
    </source>
</reference>
<protein>
    <submittedName>
        <fullName evidence="1">Uncharacterized protein</fullName>
    </submittedName>
</protein>
<organism evidence="1 2">
    <name type="scientific">Rothia aeria</name>
    <dbReference type="NCBI Taxonomy" id="172042"/>
    <lineage>
        <taxon>Bacteria</taxon>
        <taxon>Bacillati</taxon>
        <taxon>Actinomycetota</taxon>
        <taxon>Actinomycetes</taxon>
        <taxon>Micrococcales</taxon>
        <taxon>Micrococcaceae</taxon>
        <taxon>Rothia</taxon>
    </lineage>
</organism>
<dbReference type="EMBL" id="AP017895">
    <property type="protein sequence ID" value="BAV89056.1"/>
    <property type="molecule type" value="Genomic_DNA"/>
</dbReference>
<keyword evidence="2" id="KW-1185">Reference proteome</keyword>
<dbReference type="RefSeq" id="WP_128088134.1">
    <property type="nucleotide sequence ID" value="NZ_CAUUGO010000102.1"/>
</dbReference>
<dbReference type="GeneID" id="93862271"/>